<keyword evidence="3" id="KW-1185">Reference proteome</keyword>
<protein>
    <submittedName>
        <fullName evidence="2">Uncharacterized protein</fullName>
    </submittedName>
</protein>
<dbReference type="EMBL" id="QUZK01000034">
    <property type="protein sequence ID" value="RFF30624.1"/>
    <property type="molecule type" value="Genomic_DNA"/>
</dbReference>
<evidence type="ECO:0000313" key="3">
    <source>
        <dbReference type="Proteomes" id="UP000260351"/>
    </source>
</evidence>
<feature type="signal peptide" evidence="1">
    <location>
        <begin position="1"/>
        <end position="22"/>
    </location>
</feature>
<evidence type="ECO:0000256" key="1">
    <source>
        <dbReference type="SAM" id="SignalP"/>
    </source>
</evidence>
<keyword evidence="1" id="KW-0732">Signal</keyword>
<feature type="chain" id="PRO_5017809130" evidence="1">
    <location>
        <begin position="23"/>
        <end position="367"/>
    </location>
</feature>
<accession>A0A3E1K9E6</accession>
<proteinExistence type="predicted"/>
<dbReference type="RefSeq" id="WP_116650567.1">
    <property type="nucleotide sequence ID" value="NZ_QUZK01000034.1"/>
</dbReference>
<dbReference type="Proteomes" id="UP000260351">
    <property type="component" value="Unassembled WGS sequence"/>
</dbReference>
<dbReference type="OrthoDB" id="5927922at2"/>
<evidence type="ECO:0000313" key="2">
    <source>
        <dbReference type="EMBL" id="RFF30624.1"/>
    </source>
</evidence>
<sequence>MIRCTCKTLVLTTLLLATTAHGRPIEADVTGNWYYPQQPGHGLQIEILDLSRAVVAWYTFDAEGRPLWLIGNGSIEGDTIRAELHRYDGTRFPPDFDAGEIEGELWGRIVFRRTGCNSAAFSYTPEEGIYQPAEFPLERLTQIDGLNCSEPGPWPQQRRWTPTAGSSGFEALFLDYPVGREDQFDLASGVEPLPEPWGAKHGLRISGNNASDDLMMVLMRPVDGLEPNTRYDVELEMQFATNEPSGCSGVGGSPGESVFMRLGAAGEQPGAVIVDDYRRASIDLGQQANPGERALSAGNMANGADESFCTGTDAPWRLKRVSTTGQEFSVTSDETGRIWVYGLSDSAFEATTTWYLTEFVLRLAETE</sequence>
<name>A0A3E1K9E6_9GAMM</name>
<organism evidence="2 3">
    <name type="scientific">Wenzhouxiangella sediminis</name>
    <dbReference type="NCBI Taxonomy" id="1792836"/>
    <lineage>
        <taxon>Bacteria</taxon>
        <taxon>Pseudomonadati</taxon>
        <taxon>Pseudomonadota</taxon>
        <taxon>Gammaproteobacteria</taxon>
        <taxon>Chromatiales</taxon>
        <taxon>Wenzhouxiangellaceae</taxon>
        <taxon>Wenzhouxiangella</taxon>
    </lineage>
</organism>
<comment type="caution">
    <text evidence="2">The sequence shown here is derived from an EMBL/GenBank/DDBJ whole genome shotgun (WGS) entry which is preliminary data.</text>
</comment>
<reference evidence="2 3" key="1">
    <citation type="submission" date="2018-08" db="EMBL/GenBank/DDBJ databases">
        <title>Wenzhouxiangella salilacus sp. nov., a novel bacterium isolated from a saline lake in Xinjiang Province, China.</title>
        <authorList>
            <person name="Han S."/>
        </authorList>
    </citation>
    <scope>NUCLEOTIDE SEQUENCE [LARGE SCALE GENOMIC DNA]</scope>
    <source>
        <strain evidence="2 3">XDB06</strain>
    </source>
</reference>
<gene>
    <name evidence="2" type="ORF">DZC52_07805</name>
</gene>
<dbReference type="AlphaFoldDB" id="A0A3E1K9E6"/>